<keyword evidence="2" id="KW-1185">Reference proteome</keyword>
<evidence type="ECO:0000313" key="1">
    <source>
        <dbReference type="EMBL" id="BAC90398.1"/>
    </source>
</evidence>
<dbReference type="AlphaFoldDB" id="Q7NHS8"/>
<dbReference type="Proteomes" id="UP000000557">
    <property type="component" value="Chromosome"/>
</dbReference>
<dbReference type="OrthoDB" id="1488385at2"/>
<dbReference type="PATRIC" id="fig|251221.4.peg.2494"/>
<dbReference type="HOGENOM" id="CLU_511680_0_0_3"/>
<protein>
    <submittedName>
        <fullName evidence="1">Gll2457 protein</fullName>
    </submittedName>
</protein>
<reference evidence="1 2" key="2">
    <citation type="journal article" date="2003" name="DNA Res.">
        <title>Complete genome structure of Gloeobacter violaceus PCC 7421, a cyanobacterium that lacks thylakoids (supplement).</title>
        <authorList>
            <person name="Nakamura Y."/>
            <person name="Kaneko T."/>
            <person name="Sato S."/>
            <person name="Mimuro M."/>
            <person name="Miyashita H."/>
            <person name="Tsuchiya T."/>
            <person name="Sasamoto S."/>
            <person name="Watanabe A."/>
            <person name="Kawashima K."/>
            <person name="Kishida Y."/>
            <person name="Kiyokawa C."/>
            <person name="Kohara M."/>
            <person name="Matsumoto M."/>
            <person name="Matsuno A."/>
            <person name="Nakazaki N."/>
            <person name="Shimpo S."/>
            <person name="Takeuchi C."/>
            <person name="Yamada M."/>
            <person name="Tabata S."/>
        </authorList>
    </citation>
    <scope>NUCLEOTIDE SEQUENCE [LARGE SCALE GENOMIC DNA]</scope>
    <source>
        <strain evidence="2">ATCC 29082 / PCC 7421</strain>
    </source>
</reference>
<accession>Q7NHS8</accession>
<reference evidence="1 2" key="1">
    <citation type="journal article" date="2003" name="DNA Res.">
        <title>Complete genome structure of Gloeobacter violaceus PCC 7421, a cyanobacterium that lacks thylakoids.</title>
        <authorList>
            <person name="Nakamura Y."/>
            <person name="Kaneko T."/>
            <person name="Sato S."/>
            <person name="Mimuro M."/>
            <person name="Miyashita H."/>
            <person name="Tsuchiya T."/>
            <person name="Sasamoto S."/>
            <person name="Watanabe A."/>
            <person name="Kawashima K."/>
            <person name="Kishida Y."/>
            <person name="Kiyokawa C."/>
            <person name="Kohara M."/>
            <person name="Matsumoto M."/>
            <person name="Matsuno A."/>
            <person name="Nakazaki N."/>
            <person name="Shimpo S."/>
            <person name="Takeuchi C."/>
            <person name="Yamada M."/>
            <person name="Tabata S."/>
        </authorList>
    </citation>
    <scope>NUCLEOTIDE SEQUENCE [LARGE SCALE GENOMIC DNA]</scope>
    <source>
        <strain evidence="2">ATCC 29082 / PCC 7421</strain>
    </source>
</reference>
<dbReference type="EMBL" id="BA000045">
    <property type="protein sequence ID" value="BAC90398.1"/>
    <property type="molecule type" value="Genomic_DNA"/>
</dbReference>
<dbReference type="KEGG" id="gvi:gll2457"/>
<dbReference type="InParanoid" id="Q7NHS8"/>
<evidence type="ECO:0000313" key="2">
    <source>
        <dbReference type="Proteomes" id="UP000000557"/>
    </source>
</evidence>
<sequence length="532" mass="56115">MLTHVNFWSGVGMQKYMRRRGTSLTAAAAAAVITFTGASAEAQTATEGTTASVEPLGLVDVRDLPTPRERTQVRVIRRPLARFPEPAVKPLASSDAALGAADAVEPTSEAAANLIESFEGISASGIEPPDPHIAVGPSDVLLATNAALRVYSKSGSPLSGLIDPSSFFLVPPQFEIQSDPKVLYDARSGRFFAVWIAFDQQANVGAWFVAVSTSSSANGTYFVYQVTENGNLPDYPGLGVCNDKLVITANDFRLQGGFTFVYNGAVAVALNKSQLTAGATTSFNRFGNIQLSGGAGQAFTIQPVHSLTGTNTCNMVSLRGNNGVQLYKINGLPPSATLTTVSTVPALPTPVSTPPDAVQQGTSIRIDTLDTRLLDATLRGVNGGSIWTASTTGCRFSGSSTTFACINVVEIANVSTTPTLRQQIVFGASGSYSYIPALRTDSSNNMTVVFGRSSSSEFPSARYTSRLNSAPLGVLESSKLLVSGSAPYTGTRWGDYFGAALGPDNRSIWIYGEYKRTGSGFWQTFVGQTQVP</sequence>
<name>Q7NHS8_GLOVI</name>
<dbReference type="eggNOG" id="COG3055">
    <property type="taxonomic scope" value="Bacteria"/>
</dbReference>
<organism evidence="1 2">
    <name type="scientific">Gloeobacter violaceus (strain ATCC 29082 / PCC 7421)</name>
    <dbReference type="NCBI Taxonomy" id="251221"/>
    <lineage>
        <taxon>Bacteria</taxon>
        <taxon>Bacillati</taxon>
        <taxon>Cyanobacteriota</taxon>
        <taxon>Cyanophyceae</taxon>
        <taxon>Gloeobacterales</taxon>
        <taxon>Gloeobacteraceae</taxon>
        <taxon>Gloeobacter</taxon>
    </lineage>
</organism>
<dbReference type="STRING" id="251221.gene:10759955"/>
<dbReference type="EnsemblBacteria" id="BAC90398">
    <property type="protein sequence ID" value="BAC90398"/>
    <property type="gene ID" value="BAC90398"/>
</dbReference>
<gene>
    <name evidence="1" type="ordered locus">gll2457</name>
</gene>
<proteinExistence type="predicted"/>